<evidence type="ECO:0000313" key="1">
    <source>
        <dbReference type="EMBL" id="WPX97810.1"/>
    </source>
</evidence>
<protein>
    <submittedName>
        <fullName evidence="1">Uncharacterized protein</fullName>
    </submittedName>
</protein>
<proteinExistence type="predicted"/>
<dbReference type="PROSITE" id="PS51257">
    <property type="entry name" value="PROKAR_LIPOPROTEIN"/>
    <property type="match status" value="1"/>
</dbReference>
<organism evidence="1 2">
    <name type="scientific">Candidatus Fokinia crypta</name>
    <dbReference type="NCBI Taxonomy" id="1920990"/>
    <lineage>
        <taxon>Bacteria</taxon>
        <taxon>Pseudomonadati</taxon>
        <taxon>Pseudomonadota</taxon>
        <taxon>Alphaproteobacteria</taxon>
        <taxon>Rickettsiales</taxon>
        <taxon>Candidatus Midichloriaceae</taxon>
        <taxon>Candidatus Fokinia</taxon>
    </lineage>
</organism>
<dbReference type="EMBL" id="CP110343">
    <property type="protein sequence ID" value="WPX97810.1"/>
    <property type="molecule type" value="Genomic_DNA"/>
</dbReference>
<reference evidence="1" key="1">
    <citation type="submission" date="2022-10" db="EMBL/GenBank/DDBJ databases">
        <title>Host association and intracellularity evolved multiple times independently in the Rickettsiales.</title>
        <authorList>
            <person name="Castelli M."/>
            <person name="Nardi T."/>
            <person name="Gammuto L."/>
            <person name="Bellinzona G."/>
            <person name="Sabaneyeva E."/>
            <person name="Potekhin A."/>
            <person name="Serra V."/>
            <person name="Petroni G."/>
            <person name="Sassera D."/>
        </authorList>
    </citation>
    <scope>NUCLEOTIDE SEQUENCE [LARGE SCALE GENOMIC DNA]</scope>
    <source>
        <strain evidence="1">US_Bl 11III1</strain>
    </source>
</reference>
<dbReference type="Proteomes" id="UP001325140">
    <property type="component" value="Chromosome"/>
</dbReference>
<evidence type="ECO:0000313" key="2">
    <source>
        <dbReference type="Proteomes" id="UP001325140"/>
    </source>
</evidence>
<sequence>MDITAKKIIVLSFCILLSAILFIGCNGQSNADLRSPCAAGDSMNIDIASRTPCIKRDVEMNVYFM</sequence>
<gene>
    <name evidence="1" type="ORF">Fokcrypt_00328</name>
</gene>
<accession>A0ABZ0UNV3</accession>
<keyword evidence="2" id="KW-1185">Reference proteome</keyword>
<name>A0ABZ0UNV3_9RICK</name>